<accession>Q12WN5</accession>
<dbReference type="HOGENOM" id="CLU_046640_0_1_2"/>
<name>Q12WN5_METBU</name>
<dbReference type="KEGG" id="mbu:Mbur_1219"/>
<gene>
    <name evidence="3" type="ordered locus">Mbur_1219</name>
</gene>
<evidence type="ECO:0000313" key="3">
    <source>
        <dbReference type="EMBL" id="ABE52141.1"/>
    </source>
</evidence>
<keyword evidence="4" id="KW-1185">Reference proteome</keyword>
<dbReference type="STRING" id="259564.Mbur_1219"/>
<dbReference type="Pfam" id="PF06250">
    <property type="entry name" value="YhcG_C"/>
    <property type="match status" value="1"/>
</dbReference>
<dbReference type="Gene3D" id="3.40.1350.10">
    <property type="match status" value="1"/>
</dbReference>
<dbReference type="InterPro" id="IPR009362">
    <property type="entry name" value="YhcG_C"/>
</dbReference>
<protein>
    <recommendedName>
        <fullName evidence="5">DUF1016 domain-containing protein</fullName>
    </recommendedName>
</protein>
<evidence type="ECO:0008006" key="5">
    <source>
        <dbReference type="Google" id="ProtNLM"/>
    </source>
</evidence>
<dbReference type="Pfam" id="PF17761">
    <property type="entry name" value="DUF1016_N"/>
    <property type="match status" value="1"/>
</dbReference>
<dbReference type="EMBL" id="CP000300">
    <property type="protein sequence ID" value="ABE52141.1"/>
    <property type="molecule type" value="Genomic_DNA"/>
</dbReference>
<dbReference type="Proteomes" id="UP000001979">
    <property type="component" value="Chromosome"/>
</dbReference>
<organism evidence="3 4">
    <name type="scientific">Methanococcoides burtonii (strain DSM 6242 / NBRC 107633 / OCM 468 / ACE-M)</name>
    <dbReference type="NCBI Taxonomy" id="259564"/>
    <lineage>
        <taxon>Archaea</taxon>
        <taxon>Methanobacteriati</taxon>
        <taxon>Methanobacteriota</taxon>
        <taxon>Stenosarchaea group</taxon>
        <taxon>Methanomicrobia</taxon>
        <taxon>Methanosarcinales</taxon>
        <taxon>Methanosarcinaceae</taxon>
        <taxon>Methanococcoides</taxon>
    </lineage>
</organism>
<evidence type="ECO:0000313" key="4">
    <source>
        <dbReference type="Proteomes" id="UP000001979"/>
    </source>
</evidence>
<dbReference type="PANTHER" id="PTHR30547">
    <property type="entry name" value="UNCHARACTERIZED PROTEIN YHCG-RELATED"/>
    <property type="match status" value="1"/>
</dbReference>
<evidence type="ECO:0000259" key="2">
    <source>
        <dbReference type="Pfam" id="PF17761"/>
    </source>
</evidence>
<evidence type="ECO:0000259" key="1">
    <source>
        <dbReference type="Pfam" id="PF06250"/>
    </source>
</evidence>
<proteinExistence type="predicted"/>
<dbReference type="InterPro" id="IPR041527">
    <property type="entry name" value="YhcG_N"/>
</dbReference>
<reference evidence="4" key="1">
    <citation type="journal article" date="2009" name="ISME J.">
        <title>The genome sequence of the psychrophilic archaeon, Methanococcoides burtonii: the role of genome evolution in cold adaptation.</title>
        <authorList>
            <person name="Allen M.A."/>
            <person name="Lauro F.M."/>
            <person name="Williams T.J."/>
            <person name="Burg D."/>
            <person name="Siddiqui K.S."/>
            <person name="De Francisci D."/>
            <person name="Chong K.W."/>
            <person name="Pilak O."/>
            <person name="Chew H.H."/>
            <person name="De Maere M.Z."/>
            <person name="Ting L."/>
            <person name="Katrib M."/>
            <person name="Ng C."/>
            <person name="Sowers K.R."/>
            <person name="Galperin M.Y."/>
            <person name="Anderson I.J."/>
            <person name="Ivanova N."/>
            <person name="Dalin E."/>
            <person name="Martinez M."/>
            <person name="Lapidus A."/>
            <person name="Hauser L."/>
            <person name="Land M."/>
            <person name="Thomas T."/>
            <person name="Cavicchioli R."/>
        </authorList>
    </citation>
    <scope>NUCLEOTIDE SEQUENCE [LARGE SCALE GENOMIC DNA]</scope>
    <source>
        <strain evidence="4">DSM 6242 / NBRC 107633 / OCM 468 / ACE-M</strain>
    </source>
</reference>
<dbReference type="GeneID" id="3998543"/>
<feature type="domain" description="YhcG N-terminal" evidence="2">
    <location>
        <begin position="31"/>
        <end position="191"/>
    </location>
</feature>
<feature type="domain" description="YhcG PDDEXK nuclease" evidence="1">
    <location>
        <begin position="213"/>
        <end position="366"/>
    </location>
</feature>
<dbReference type="AlphaFoldDB" id="Q12WN5"/>
<dbReference type="GO" id="GO:0003676">
    <property type="term" value="F:nucleic acid binding"/>
    <property type="evidence" value="ECO:0007669"/>
    <property type="project" value="InterPro"/>
</dbReference>
<dbReference type="InterPro" id="IPR011856">
    <property type="entry name" value="tRNA_endonuc-like_dom_sf"/>
</dbReference>
<dbReference type="OrthoDB" id="359256at2157"/>
<dbReference type="PANTHER" id="PTHR30547:SF0">
    <property type="entry name" value="BLR8175 PROTEIN"/>
    <property type="match status" value="1"/>
</dbReference>
<sequence length="381" mass="43801">MTNDLRKLEEAETGMNPSLIKDKDYSVWLNELKNKVRLVQIKAAVKVNSELLQFYWELGQDIVNKQKNTKWGAGFLKQLSIDLSSEFPDTKGFSLSNLKYIKQWYLFYSREFEKSQQAVGQNSSKSLLQSEKSFEQQAVAQLTQVPWGHNIVIISKCKNLNEALFYIQKTIQNNWSRSVLTHHIESNLFKREGKAITNFKATLPEPQSDLAIETLKDPYNFDFLTLTEKHNEKELEDALINHVTHFLLELGAGFSYLGKQYKLEVSGDEFFIDLLFYHVKLHCYVVVELKAVKFKPEFAGKLNFYISAVDEILKSEQDDTTIGILICKSKNDTVVEYSLKDVHKPIGVSEYIITKNLPDEFKSSLPSIEEIEAELSGLEES</sequence>
<dbReference type="RefSeq" id="WP_011499287.1">
    <property type="nucleotide sequence ID" value="NC_007955.1"/>
</dbReference>
<dbReference type="InterPro" id="IPR053148">
    <property type="entry name" value="PD-DEXK-like_domain"/>
</dbReference>